<dbReference type="PANTHER" id="PTHR38038:SF1">
    <property type="entry name" value="PENICILLIN-BINDING PROTEIN ACTIVATOR LPOA"/>
    <property type="match status" value="1"/>
</dbReference>
<comment type="caution">
    <text evidence="8">The sequence shown here is derived from an EMBL/GenBank/DDBJ whole genome shotgun (WGS) entry which is preliminary data.</text>
</comment>
<name>A0ABP9N9Z0_9GAMM</name>
<keyword evidence="1" id="KW-0732">Signal</keyword>
<proteinExistence type="predicted"/>
<sequence>MIGCPANVSKQLDFDEAKSSQYYLSQYTAASGNQKIDWQLLAIRSLIIEGNTQQARQLINQLPSDLNKTQQKESLLLQGELAVKNKLNFDINQLTFADLTEGQKIRYYTIKIGLDGQKGDVNSQIRDYIELEKYGTTEQRHQAINDTWNFLSTLDDSSISSVLVYANESVLQGWIDLAYSYHNNSNVYAIEDGDDAEAIAKKEESSLNLIKNAVKEWQMQYSTHPAALYLPRNIYGEKYRLPDDASQKTIALLLPLSGPSKVFGDAIRLGYSDAARFYSQELQQNLYVYDTNSNSLDVLVKQAQQQGAELIVGPLLKQDVLTIMKLAPSMPVLALNKIDSTDFTGNYPEQICFFALSPENEAMDAANHIYSQRKKIPLLIVPKSDLGDRIVNSFAAQWRSIDPASNGVYVQYFDSENALSTKMNSGIGIELEGSLIADSKFSSNESTSSNHFLTDFSASDSMMTAQSDTETPQFDSIYIYASHSELTLIKSMLEMASNKVEVDENGQEVVDKKGNKVAIKKIIPALYSSSRSHIADTTQDFRYDMDRMQFSDIPLIVNQNQLVEELPSYIKNDYSLVRLYAMGVDAWRLANRFSQLKPYQIDVLDGMTGQLSVAQQCEVTRTFTWLQYRNGEDTVVQ</sequence>
<evidence type="ECO:0000256" key="1">
    <source>
        <dbReference type="ARBA" id="ARBA00022729"/>
    </source>
</evidence>
<keyword evidence="7" id="KW-0449">Lipoprotein</keyword>
<keyword evidence="3" id="KW-0573">Peptidoglycan synthesis</keyword>
<dbReference type="EMBL" id="BAABHY010000002">
    <property type="protein sequence ID" value="GAA5111418.1"/>
    <property type="molecule type" value="Genomic_DNA"/>
</dbReference>
<dbReference type="Gene3D" id="1.25.40.10">
    <property type="entry name" value="Tetratricopeptide repeat domain"/>
    <property type="match status" value="1"/>
</dbReference>
<evidence type="ECO:0000256" key="7">
    <source>
        <dbReference type="ARBA" id="ARBA00023288"/>
    </source>
</evidence>
<gene>
    <name evidence="8" type="ORF">GCM10023211_16910</name>
</gene>
<keyword evidence="6" id="KW-0998">Cell outer membrane</keyword>
<dbReference type="SUPFAM" id="SSF53822">
    <property type="entry name" value="Periplasmic binding protein-like I"/>
    <property type="match status" value="1"/>
</dbReference>
<evidence type="ECO:0000256" key="3">
    <source>
        <dbReference type="ARBA" id="ARBA00022984"/>
    </source>
</evidence>
<keyword evidence="9" id="KW-1185">Reference proteome</keyword>
<dbReference type="Pfam" id="PF04348">
    <property type="entry name" value="LppC"/>
    <property type="match status" value="1"/>
</dbReference>
<dbReference type="InterPro" id="IPR007443">
    <property type="entry name" value="LpoA"/>
</dbReference>
<evidence type="ECO:0000313" key="8">
    <source>
        <dbReference type="EMBL" id="GAA5111418.1"/>
    </source>
</evidence>
<evidence type="ECO:0000313" key="9">
    <source>
        <dbReference type="Proteomes" id="UP001500171"/>
    </source>
</evidence>
<keyword evidence="2" id="KW-0133">Cell shape</keyword>
<evidence type="ECO:0000256" key="4">
    <source>
        <dbReference type="ARBA" id="ARBA00023136"/>
    </source>
</evidence>
<evidence type="ECO:0000256" key="5">
    <source>
        <dbReference type="ARBA" id="ARBA00023139"/>
    </source>
</evidence>
<protein>
    <submittedName>
        <fullName evidence="8">Penicillin-binding protein activator</fullName>
    </submittedName>
</protein>
<evidence type="ECO:0000256" key="6">
    <source>
        <dbReference type="ARBA" id="ARBA00023237"/>
    </source>
</evidence>
<keyword evidence="4" id="KW-0472">Membrane</keyword>
<dbReference type="InterPro" id="IPR011990">
    <property type="entry name" value="TPR-like_helical_dom_sf"/>
</dbReference>
<accession>A0ABP9N9Z0</accession>
<dbReference type="Proteomes" id="UP001500171">
    <property type="component" value="Unassembled WGS sequence"/>
</dbReference>
<reference evidence="9" key="1">
    <citation type="journal article" date="2019" name="Int. J. Syst. Evol. Microbiol.">
        <title>The Global Catalogue of Microorganisms (GCM) 10K type strain sequencing project: providing services to taxonomists for standard genome sequencing and annotation.</title>
        <authorList>
            <consortium name="The Broad Institute Genomics Platform"/>
            <consortium name="The Broad Institute Genome Sequencing Center for Infectious Disease"/>
            <person name="Wu L."/>
            <person name="Ma J."/>
        </authorList>
    </citation>
    <scope>NUCLEOTIDE SEQUENCE [LARGE SCALE GENOMIC DNA]</scope>
    <source>
        <strain evidence="9">JCM 18050</strain>
    </source>
</reference>
<keyword evidence="5" id="KW-0564">Palmitate</keyword>
<dbReference type="PANTHER" id="PTHR38038">
    <property type="entry name" value="PENICILLIN-BINDING PROTEIN ACTIVATOR LPOA"/>
    <property type="match status" value="1"/>
</dbReference>
<dbReference type="Gene3D" id="1.25.40.650">
    <property type="match status" value="1"/>
</dbReference>
<organism evidence="8 9">
    <name type="scientific">Orbus sasakiae</name>
    <dbReference type="NCBI Taxonomy" id="1078475"/>
    <lineage>
        <taxon>Bacteria</taxon>
        <taxon>Pseudomonadati</taxon>
        <taxon>Pseudomonadota</taxon>
        <taxon>Gammaproteobacteria</taxon>
        <taxon>Orbales</taxon>
        <taxon>Orbaceae</taxon>
        <taxon>Orbus</taxon>
    </lineage>
</organism>
<dbReference type="InterPro" id="IPR028082">
    <property type="entry name" value="Peripla_BP_I"/>
</dbReference>
<dbReference type="Gene3D" id="3.40.50.2300">
    <property type="match status" value="2"/>
</dbReference>
<evidence type="ECO:0000256" key="2">
    <source>
        <dbReference type="ARBA" id="ARBA00022960"/>
    </source>
</evidence>
<dbReference type="CDD" id="cd06339">
    <property type="entry name" value="PBP1_YraM_LppC_lipoprotein-like"/>
    <property type="match status" value="1"/>
</dbReference>